<evidence type="ECO:0000313" key="6">
    <source>
        <dbReference type="EMBL" id="MCS3921371.1"/>
    </source>
</evidence>
<evidence type="ECO:0000313" key="7">
    <source>
        <dbReference type="Proteomes" id="UP001140258"/>
    </source>
</evidence>
<accession>A0ABT2EVA0</accession>
<dbReference type="InterPro" id="IPR020103">
    <property type="entry name" value="PsdUridine_synth_cat_dom_sf"/>
</dbReference>
<dbReference type="InterPro" id="IPR020097">
    <property type="entry name" value="PsdUridine_synth_TruA_a/b_dom"/>
</dbReference>
<comment type="similarity">
    <text evidence="1 4">Belongs to the tRNA pseudouridine synthase TruA family.</text>
</comment>
<keyword evidence="3 4" id="KW-0413">Isomerase</keyword>
<gene>
    <name evidence="6" type="ORF">M2325_000044</name>
</gene>
<dbReference type="Gene3D" id="3.30.70.580">
    <property type="entry name" value="Pseudouridine synthase I, catalytic domain, N-terminal subdomain"/>
    <property type="match status" value="1"/>
</dbReference>
<dbReference type="NCBIfam" id="TIGR00071">
    <property type="entry name" value="hisT_truA"/>
    <property type="match status" value="1"/>
</dbReference>
<evidence type="ECO:0000256" key="1">
    <source>
        <dbReference type="ARBA" id="ARBA00009375"/>
    </source>
</evidence>
<dbReference type="InterPro" id="IPR020095">
    <property type="entry name" value="PsdUridine_synth_TruA_C"/>
</dbReference>
<evidence type="ECO:0000256" key="4">
    <source>
        <dbReference type="RuleBase" id="RU003792"/>
    </source>
</evidence>
<dbReference type="Pfam" id="PF01416">
    <property type="entry name" value="PseudoU_synth_1"/>
    <property type="match status" value="1"/>
</dbReference>
<dbReference type="PIRSF" id="PIRSF001430">
    <property type="entry name" value="tRNA_psdUrid_synth"/>
    <property type="match status" value="1"/>
</dbReference>
<dbReference type="Gene3D" id="3.30.70.660">
    <property type="entry name" value="Pseudouridine synthase I, catalytic domain, C-terminal subdomain"/>
    <property type="match status" value="1"/>
</dbReference>
<dbReference type="PANTHER" id="PTHR11142">
    <property type="entry name" value="PSEUDOURIDYLATE SYNTHASE"/>
    <property type="match status" value="1"/>
</dbReference>
<name>A0ABT2EVA0_METVO</name>
<reference evidence="6" key="1">
    <citation type="submission" date="2022-08" db="EMBL/GenBank/DDBJ databases">
        <title>Genomic Encyclopedia of Type Strains, Phase V (KMG-V): Genome sequencing to study the core and pangenomes of soil and plant-associated prokaryotes.</title>
        <authorList>
            <person name="Whitman W."/>
        </authorList>
    </citation>
    <scope>NUCLEOTIDE SEQUENCE</scope>
    <source>
        <strain evidence="6">PS</strain>
    </source>
</reference>
<evidence type="ECO:0000259" key="5">
    <source>
        <dbReference type="Pfam" id="PF01416"/>
    </source>
</evidence>
<dbReference type="InterPro" id="IPR020094">
    <property type="entry name" value="TruA/RsuA/RluB/E/F_N"/>
</dbReference>
<dbReference type="InterPro" id="IPR001406">
    <property type="entry name" value="PsdUridine_synth_TruA"/>
</dbReference>
<dbReference type="EC" id="5.4.99.12" evidence="4"/>
<feature type="domain" description="Pseudouridine synthase I TruA alpha/beta" evidence="5">
    <location>
        <begin position="128"/>
        <end position="228"/>
    </location>
</feature>
<dbReference type="EMBL" id="JANUCQ010000001">
    <property type="protein sequence ID" value="MCS3921371.1"/>
    <property type="molecule type" value="Genomic_DNA"/>
</dbReference>
<dbReference type="RefSeq" id="WP_259050491.1">
    <property type="nucleotide sequence ID" value="NZ_JANUCQ010000001.1"/>
</dbReference>
<keyword evidence="2 4" id="KW-0819">tRNA processing</keyword>
<evidence type="ECO:0000256" key="3">
    <source>
        <dbReference type="ARBA" id="ARBA00023235"/>
    </source>
</evidence>
<keyword evidence="7" id="KW-1185">Reference proteome</keyword>
<sequence length="273" mass="31880">MYIFKVAYDGRYSFQLQPHEKTVCDVLTNILVDCGYLSKFKKPLYYGGRTDLGVSALGNFVIYDLDKEPILSHIYSRCNDSGIWVLGYQKIDSFPEVKHRHYRYILPKVDIYGNFHDLNRVLKVSECLIGTHSFHNLSKRDKKKNRDPVRTIYDIKVSDDKYFITLDIYGKSFLWNMIRKIIGLISKIGISNMTNEEIEEYMKKVFNPEIKVGSQIGPAEGLVLVDAKTDVEFKYDSYVLKKFNEDTTHTMNEKIRRLGVYTSMNEISRNFKI</sequence>
<dbReference type="PANTHER" id="PTHR11142:SF0">
    <property type="entry name" value="TRNA PSEUDOURIDINE SYNTHASE-LIKE 1"/>
    <property type="match status" value="1"/>
</dbReference>
<dbReference type="GO" id="GO:0160147">
    <property type="term" value="F:tRNA pseudouridine(38-40) synthase activity"/>
    <property type="evidence" value="ECO:0007669"/>
    <property type="project" value="UniProtKB-EC"/>
</dbReference>
<dbReference type="Proteomes" id="UP001140258">
    <property type="component" value="Unassembled WGS sequence"/>
</dbReference>
<comment type="caution">
    <text evidence="6">The sequence shown here is derived from an EMBL/GenBank/DDBJ whole genome shotgun (WGS) entry which is preliminary data.</text>
</comment>
<comment type="catalytic activity">
    <reaction evidence="4">
        <text>uridine(38/39/40) in tRNA = pseudouridine(38/39/40) in tRNA</text>
        <dbReference type="Rhea" id="RHEA:22376"/>
        <dbReference type="Rhea" id="RHEA-COMP:10085"/>
        <dbReference type="Rhea" id="RHEA-COMP:10087"/>
        <dbReference type="ChEBI" id="CHEBI:65314"/>
        <dbReference type="ChEBI" id="CHEBI:65315"/>
        <dbReference type="EC" id="5.4.99.12"/>
    </reaction>
</comment>
<proteinExistence type="inferred from homology"/>
<dbReference type="SUPFAM" id="SSF55120">
    <property type="entry name" value="Pseudouridine synthase"/>
    <property type="match status" value="1"/>
</dbReference>
<protein>
    <recommendedName>
        <fullName evidence="4">tRNA pseudouridine synthase</fullName>
        <ecNumber evidence="4">5.4.99.12</ecNumber>
    </recommendedName>
</protein>
<organism evidence="6 7">
    <name type="scientific">Methanococcus voltae PS</name>
    <dbReference type="NCBI Taxonomy" id="523842"/>
    <lineage>
        <taxon>Archaea</taxon>
        <taxon>Methanobacteriati</taxon>
        <taxon>Methanobacteriota</taxon>
        <taxon>Methanomada group</taxon>
        <taxon>Methanococci</taxon>
        <taxon>Methanococcales</taxon>
        <taxon>Methanococcaceae</taxon>
        <taxon>Methanococcus</taxon>
    </lineage>
</organism>
<evidence type="ECO:0000256" key="2">
    <source>
        <dbReference type="ARBA" id="ARBA00022694"/>
    </source>
</evidence>